<accession>A0A7J6KNJ1</accession>
<name>A0A7J6KNJ1_PEROL</name>
<proteinExistence type="predicted"/>
<evidence type="ECO:0000313" key="4">
    <source>
        <dbReference type="Proteomes" id="UP000572268"/>
    </source>
</evidence>
<protein>
    <submittedName>
        <fullName evidence="1">Uncharacterized protein</fullName>
    </submittedName>
</protein>
<feature type="non-terminal residue" evidence="1">
    <location>
        <position position="114"/>
    </location>
</feature>
<reference evidence="3 4" key="1">
    <citation type="submission" date="2020-04" db="EMBL/GenBank/DDBJ databases">
        <title>Perkinsus olseni comparative genomics.</title>
        <authorList>
            <person name="Bogema D.R."/>
        </authorList>
    </citation>
    <scope>NUCLEOTIDE SEQUENCE [LARGE SCALE GENOMIC DNA]</scope>
    <source>
        <strain evidence="1">ATCC PRA-179</strain>
        <strain evidence="2">ATCC PRA-31</strain>
    </source>
</reference>
<dbReference type="EMBL" id="JABAHT010001671">
    <property type="protein sequence ID" value="KAF4648620.1"/>
    <property type="molecule type" value="Genomic_DNA"/>
</dbReference>
<organism evidence="1 3">
    <name type="scientific">Perkinsus olseni</name>
    <name type="common">Perkinsus atlanticus</name>
    <dbReference type="NCBI Taxonomy" id="32597"/>
    <lineage>
        <taxon>Eukaryota</taxon>
        <taxon>Sar</taxon>
        <taxon>Alveolata</taxon>
        <taxon>Perkinsozoa</taxon>
        <taxon>Perkinsea</taxon>
        <taxon>Perkinsida</taxon>
        <taxon>Perkinsidae</taxon>
        <taxon>Perkinsus</taxon>
    </lineage>
</organism>
<evidence type="ECO:0000313" key="2">
    <source>
        <dbReference type="EMBL" id="KAF4649092.1"/>
    </source>
</evidence>
<evidence type="ECO:0000313" key="3">
    <source>
        <dbReference type="Proteomes" id="UP000570595"/>
    </source>
</evidence>
<dbReference type="Proteomes" id="UP000570595">
    <property type="component" value="Unassembled WGS sequence"/>
</dbReference>
<dbReference type="Proteomes" id="UP000572268">
    <property type="component" value="Unassembled WGS sequence"/>
</dbReference>
<comment type="caution">
    <text evidence="1">The sequence shown here is derived from an EMBL/GenBank/DDBJ whole genome shotgun (WGS) entry which is preliminary data.</text>
</comment>
<gene>
    <name evidence="2" type="ORF">FOL46_002120</name>
    <name evidence="1" type="ORF">FOZ61_002413</name>
</gene>
<sequence>NSSLAARLDGGWRPDGLDVVLIGDSGYRATPYLKTPISMAGGRVLINYNSMRGIDLRLRGSRRTTEDTLTLTAQAIRACAALRNFLIVHVADREEDIDSDIAEMSDSELESGPE</sequence>
<evidence type="ECO:0000313" key="1">
    <source>
        <dbReference type="EMBL" id="KAF4648620.1"/>
    </source>
</evidence>
<dbReference type="EMBL" id="JABANN010001661">
    <property type="protein sequence ID" value="KAF4649092.1"/>
    <property type="molecule type" value="Genomic_DNA"/>
</dbReference>
<dbReference type="OrthoDB" id="7998387at2759"/>
<dbReference type="AlphaFoldDB" id="A0A7J6KNJ1"/>